<evidence type="ECO:0000313" key="1">
    <source>
        <dbReference type="EMBL" id="PON96101.1"/>
    </source>
</evidence>
<sequence>LYLLQRPSPLPSLLSPVTVRNNVIKKPFRHKLPCKASTTEENDQHVPPLSTLINILITLIPPENWIGETCLSVLEG</sequence>
<reference evidence="2" key="1">
    <citation type="submission" date="2016-06" db="EMBL/GenBank/DDBJ databases">
        <title>Parallel loss of symbiosis genes in relatives of nitrogen-fixing non-legume Parasponia.</title>
        <authorList>
            <person name="Van Velzen R."/>
            <person name="Holmer R."/>
            <person name="Bu F."/>
            <person name="Rutten L."/>
            <person name="Van Zeijl A."/>
            <person name="Liu W."/>
            <person name="Santuari L."/>
            <person name="Cao Q."/>
            <person name="Sharma T."/>
            <person name="Shen D."/>
            <person name="Roswanjaya Y."/>
            <person name="Wardhani T."/>
            <person name="Kalhor M.S."/>
            <person name="Jansen J."/>
            <person name="Van den Hoogen J."/>
            <person name="Gungor B."/>
            <person name="Hartog M."/>
            <person name="Hontelez J."/>
            <person name="Verver J."/>
            <person name="Yang W.-C."/>
            <person name="Schijlen E."/>
            <person name="Repin R."/>
            <person name="Schilthuizen M."/>
            <person name="Schranz E."/>
            <person name="Heidstra R."/>
            <person name="Miyata K."/>
            <person name="Fedorova E."/>
            <person name="Kohlen W."/>
            <person name="Bisseling T."/>
            <person name="Smit S."/>
            <person name="Geurts R."/>
        </authorList>
    </citation>
    <scope>NUCLEOTIDE SEQUENCE [LARGE SCALE GENOMIC DNA]</scope>
    <source>
        <strain evidence="2">cv. RG33-2</strain>
    </source>
</reference>
<dbReference type="Proteomes" id="UP000237000">
    <property type="component" value="Unassembled WGS sequence"/>
</dbReference>
<dbReference type="EMBL" id="JXTC01000040">
    <property type="protein sequence ID" value="PON96101.1"/>
    <property type="molecule type" value="Genomic_DNA"/>
</dbReference>
<comment type="caution">
    <text evidence="1">The sequence shown here is derived from an EMBL/GenBank/DDBJ whole genome shotgun (WGS) entry which is preliminary data.</text>
</comment>
<evidence type="ECO:0000313" key="2">
    <source>
        <dbReference type="Proteomes" id="UP000237000"/>
    </source>
</evidence>
<keyword evidence="2" id="KW-1185">Reference proteome</keyword>
<name>A0A2P5FE67_TREOI</name>
<proteinExistence type="predicted"/>
<dbReference type="InParanoid" id="A0A2P5FE67"/>
<feature type="non-terminal residue" evidence="1">
    <location>
        <position position="1"/>
    </location>
</feature>
<accession>A0A2P5FE67</accession>
<gene>
    <name evidence="1" type="ORF">TorRG33x02_080310</name>
</gene>
<organism evidence="1 2">
    <name type="scientific">Trema orientale</name>
    <name type="common">Charcoal tree</name>
    <name type="synonym">Celtis orientalis</name>
    <dbReference type="NCBI Taxonomy" id="63057"/>
    <lineage>
        <taxon>Eukaryota</taxon>
        <taxon>Viridiplantae</taxon>
        <taxon>Streptophyta</taxon>
        <taxon>Embryophyta</taxon>
        <taxon>Tracheophyta</taxon>
        <taxon>Spermatophyta</taxon>
        <taxon>Magnoliopsida</taxon>
        <taxon>eudicotyledons</taxon>
        <taxon>Gunneridae</taxon>
        <taxon>Pentapetalae</taxon>
        <taxon>rosids</taxon>
        <taxon>fabids</taxon>
        <taxon>Rosales</taxon>
        <taxon>Cannabaceae</taxon>
        <taxon>Trema</taxon>
    </lineage>
</organism>
<dbReference type="AlphaFoldDB" id="A0A2P5FE67"/>
<protein>
    <submittedName>
        <fullName evidence="1">Uncharacterized protein</fullName>
    </submittedName>
</protein>